<comment type="caution">
    <text evidence="2">The sequence shown here is derived from an EMBL/GenBank/DDBJ whole genome shotgun (WGS) entry which is preliminary data.</text>
</comment>
<name>A0ABQ4CEG7_9ACTN</name>
<evidence type="ECO:0000313" key="2">
    <source>
        <dbReference type="EMBL" id="GIF60866.1"/>
    </source>
</evidence>
<dbReference type="Proteomes" id="UP000624325">
    <property type="component" value="Unassembled WGS sequence"/>
</dbReference>
<dbReference type="PROSITE" id="PS51186">
    <property type="entry name" value="GNAT"/>
    <property type="match status" value="1"/>
</dbReference>
<organism evidence="2 3">
    <name type="scientific">Asanoa iriomotensis</name>
    <dbReference type="NCBI Taxonomy" id="234613"/>
    <lineage>
        <taxon>Bacteria</taxon>
        <taxon>Bacillati</taxon>
        <taxon>Actinomycetota</taxon>
        <taxon>Actinomycetes</taxon>
        <taxon>Micromonosporales</taxon>
        <taxon>Micromonosporaceae</taxon>
        <taxon>Asanoa</taxon>
    </lineage>
</organism>
<dbReference type="Gene3D" id="3.40.630.30">
    <property type="match status" value="1"/>
</dbReference>
<evidence type="ECO:0000259" key="1">
    <source>
        <dbReference type="PROSITE" id="PS51186"/>
    </source>
</evidence>
<keyword evidence="3" id="KW-1185">Reference proteome</keyword>
<evidence type="ECO:0000313" key="3">
    <source>
        <dbReference type="Proteomes" id="UP000624325"/>
    </source>
</evidence>
<dbReference type="Pfam" id="PF08445">
    <property type="entry name" value="FR47"/>
    <property type="match status" value="1"/>
</dbReference>
<reference evidence="2 3" key="1">
    <citation type="submission" date="2021-01" db="EMBL/GenBank/DDBJ databases">
        <title>Whole genome shotgun sequence of Asanoa iriomotensis NBRC 100142.</title>
        <authorList>
            <person name="Komaki H."/>
            <person name="Tamura T."/>
        </authorList>
    </citation>
    <scope>NUCLEOTIDE SEQUENCE [LARGE SCALE GENOMIC DNA]</scope>
    <source>
        <strain evidence="2 3">NBRC 100142</strain>
    </source>
</reference>
<dbReference type="InterPro" id="IPR013653">
    <property type="entry name" value="GCN5-like_dom"/>
</dbReference>
<feature type="domain" description="N-acetyltransferase" evidence="1">
    <location>
        <begin position="135"/>
        <end position="266"/>
    </location>
</feature>
<gene>
    <name evidence="2" type="ORF">Air01nite_69610</name>
</gene>
<dbReference type="InterPro" id="IPR000182">
    <property type="entry name" value="GNAT_dom"/>
</dbReference>
<proteinExistence type="predicted"/>
<dbReference type="EMBL" id="BONC01000079">
    <property type="protein sequence ID" value="GIF60866.1"/>
    <property type="molecule type" value="Genomic_DNA"/>
</dbReference>
<dbReference type="CDD" id="cd04301">
    <property type="entry name" value="NAT_SF"/>
    <property type="match status" value="1"/>
</dbReference>
<dbReference type="InterPro" id="IPR016181">
    <property type="entry name" value="Acyl_CoA_acyltransferase"/>
</dbReference>
<dbReference type="SUPFAM" id="SSF55729">
    <property type="entry name" value="Acyl-CoA N-acyltransferases (Nat)"/>
    <property type="match status" value="1"/>
</dbReference>
<protein>
    <submittedName>
        <fullName evidence="2">Acetyltransferase</fullName>
    </submittedName>
</protein>
<sequence length="266" mass="28041">MWSTTSDANEFRAVAGAALLARPVENTLLLTISGKVAEAGPGAVGGERPVFGWHSDGSAFVWTPPRPLLLGGPATRAAAVELTATLAGVPGVNSTDEVARAFADAWCRRTGATARPGLRSRLYRLGDLVLPDVPGRARVASESDRDLLVAWLVACGKELHEPLTSADETVSAGLAYGAYHLWEDAGATVALAGMRRPTGGVVRVGPVYTPPEHRGRGYGSAVTAAISTAARPHEIVLFTDLANPTSNSIYTKIGYHPVEDRQVYEF</sequence>
<accession>A0ABQ4CEG7</accession>
<dbReference type="RefSeq" id="WP_203707679.1">
    <property type="nucleotide sequence ID" value="NZ_BAAALU010000002.1"/>
</dbReference>